<feature type="chain" id="PRO_5017285693" description="Lipoprotein" evidence="2">
    <location>
        <begin position="24"/>
        <end position="115"/>
    </location>
</feature>
<organism evidence="3 4">
    <name type="scientific">Pseudomonas kuykendallii</name>
    <dbReference type="NCBI Taxonomy" id="1007099"/>
    <lineage>
        <taxon>Bacteria</taxon>
        <taxon>Pseudomonadati</taxon>
        <taxon>Pseudomonadota</taxon>
        <taxon>Gammaproteobacteria</taxon>
        <taxon>Pseudomonadales</taxon>
        <taxon>Pseudomonadaceae</taxon>
        <taxon>Pseudomonas</taxon>
    </lineage>
</organism>
<sequence>MKISMLLSLGLATTLACIGSVQARESGAASVLYAQVAASDPGSIGSGAMGTGKDGEPQVESPRSGSSSGTPSVPASGSEMNGETTSNDGAGGPIADGEPKDPKTSYDPPVKTKDK</sequence>
<gene>
    <name evidence="3" type="ORF">SAMN05216287_1212</name>
</gene>
<dbReference type="RefSeq" id="WP_090225519.1">
    <property type="nucleotide sequence ID" value="NZ_FNNU01000002.1"/>
</dbReference>
<protein>
    <recommendedName>
        <fullName evidence="5">Lipoprotein</fullName>
    </recommendedName>
</protein>
<name>A0A1H2VF42_9PSED</name>
<evidence type="ECO:0000256" key="2">
    <source>
        <dbReference type="SAM" id="SignalP"/>
    </source>
</evidence>
<proteinExistence type="predicted"/>
<feature type="signal peptide" evidence="2">
    <location>
        <begin position="1"/>
        <end position="23"/>
    </location>
</feature>
<keyword evidence="4" id="KW-1185">Reference proteome</keyword>
<dbReference type="EMBL" id="FNNU01000002">
    <property type="protein sequence ID" value="SDW66554.1"/>
    <property type="molecule type" value="Genomic_DNA"/>
</dbReference>
<feature type="compositionally biased region" description="Low complexity" evidence="1">
    <location>
        <begin position="61"/>
        <end position="78"/>
    </location>
</feature>
<feature type="region of interest" description="Disordered" evidence="1">
    <location>
        <begin position="40"/>
        <end position="115"/>
    </location>
</feature>
<evidence type="ECO:0000313" key="4">
    <source>
        <dbReference type="Proteomes" id="UP000243778"/>
    </source>
</evidence>
<keyword evidence="2" id="KW-0732">Signal</keyword>
<feature type="compositionally biased region" description="Polar residues" evidence="1">
    <location>
        <begin position="79"/>
        <end position="88"/>
    </location>
</feature>
<evidence type="ECO:0000313" key="3">
    <source>
        <dbReference type="EMBL" id="SDW66554.1"/>
    </source>
</evidence>
<dbReference type="AlphaFoldDB" id="A0A1H2VF42"/>
<feature type="compositionally biased region" description="Basic and acidic residues" evidence="1">
    <location>
        <begin position="97"/>
        <end position="115"/>
    </location>
</feature>
<dbReference type="PROSITE" id="PS51257">
    <property type="entry name" value="PROKAR_LIPOPROTEIN"/>
    <property type="match status" value="1"/>
</dbReference>
<reference evidence="4" key="1">
    <citation type="submission" date="2016-10" db="EMBL/GenBank/DDBJ databases">
        <authorList>
            <person name="Varghese N."/>
            <person name="Submissions S."/>
        </authorList>
    </citation>
    <scope>NUCLEOTIDE SEQUENCE [LARGE SCALE GENOMIC DNA]</scope>
    <source>
        <strain evidence="4">NRRL B-59562</strain>
    </source>
</reference>
<evidence type="ECO:0008006" key="5">
    <source>
        <dbReference type="Google" id="ProtNLM"/>
    </source>
</evidence>
<dbReference type="Proteomes" id="UP000243778">
    <property type="component" value="Unassembled WGS sequence"/>
</dbReference>
<accession>A0A1H2VF42</accession>
<evidence type="ECO:0000256" key="1">
    <source>
        <dbReference type="SAM" id="MobiDB-lite"/>
    </source>
</evidence>